<dbReference type="AlphaFoldDB" id="A0A0F9L0L7"/>
<accession>A0A0F9L0L7</accession>
<reference evidence="1" key="1">
    <citation type="journal article" date="2015" name="Nature">
        <title>Complex archaea that bridge the gap between prokaryotes and eukaryotes.</title>
        <authorList>
            <person name="Spang A."/>
            <person name="Saw J.H."/>
            <person name="Jorgensen S.L."/>
            <person name="Zaremba-Niedzwiedzka K."/>
            <person name="Martijn J."/>
            <person name="Lind A.E."/>
            <person name="van Eijk R."/>
            <person name="Schleper C."/>
            <person name="Guy L."/>
            <person name="Ettema T.J."/>
        </authorList>
    </citation>
    <scope>NUCLEOTIDE SEQUENCE</scope>
</reference>
<proteinExistence type="predicted"/>
<comment type="caution">
    <text evidence="1">The sequence shown here is derived from an EMBL/GenBank/DDBJ whole genome shotgun (WGS) entry which is preliminary data.</text>
</comment>
<dbReference type="EMBL" id="LAZR01013567">
    <property type="protein sequence ID" value="KKM21370.1"/>
    <property type="molecule type" value="Genomic_DNA"/>
</dbReference>
<evidence type="ECO:0000313" key="1">
    <source>
        <dbReference type="EMBL" id="KKM21370.1"/>
    </source>
</evidence>
<sequence>MTDDGTFAGRTIRAESPDAVALLDSVEWVEIQHDEPVPDGELYATHLGTLAIPGIGNLRVYQLNNGQRVIDADDVASMFNLDTGEA</sequence>
<organism evidence="1">
    <name type="scientific">marine sediment metagenome</name>
    <dbReference type="NCBI Taxonomy" id="412755"/>
    <lineage>
        <taxon>unclassified sequences</taxon>
        <taxon>metagenomes</taxon>
        <taxon>ecological metagenomes</taxon>
    </lineage>
</organism>
<name>A0A0F9L0L7_9ZZZZ</name>
<protein>
    <submittedName>
        <fullName evidence="1">Uncharacterized protein</fullName>
    </submittedName>
</protein>
<gene>
    <name evidence="1" type="ORF">LCGC14_1636150</name>
</gene>